<keyword evidence="1" id="KW-0472">Membrane</keyword>
<dbReference type="RefSeq" id="WP_091710479.1">
    <property type="nucleotide sequence ID" value="NZ_FNCA01000007.1"/>
</dbReference>
<keyword evidence="1" id="KW-0812">Transmembrane</keyword>
<evidence type="ECO:0000313" key="4">
    <source>
        <dbReference type="Proteomes" id="UP000199259"/>
    </source>
</evidence>
<evidence type="ECO:0000259" key="2">
    <source>
        <dbReference type="Pfam" id="PF26256"/>
    </source>
</evidence>
<dbReference type="AlphaFoldDB" id="A0A7Z7FEX4"/>
<accession>A0A7Z7FEX4</accession>
<organism evidence="3 4">
    <name type="scientific">Methanolobus vulcani</name>
    <dbReference type="NCBI Taxonomy" id="38026"/>
    <lineage>
        <taxon>Archaea</taxon>
        <taxon>Methanobacteriati</taxon>
        <taxon>Methanobacteriota</taxon>
        <taxon>Stenosarchaea group</taxon>
        <taxon>Methanomicrobia</taxon>
        <taxon>Methanosarcinales</taxon>
        <taxon>Methanosarcinaceae</taxon>
        <taxon>Methanolobus</taxon>
    </lineage>
</organism>
<dbReference type="InterPro" id="IPR058373">
    <property type="entry name" value="DUF8060"/>
</dbReference>
<reference evidence="3 4" key="1">
    <citation type="submission" date="2016-10" db="EMBL/GenBank/DDBJ databases">
        <authorList>
            <person name="Varghese N."/>
            <person name="Submissions S."/>
        </authorList>
    </citation>
    <scope>NUCLEOTIDE SEQUENCE [LARGE SCALE GENOMIC DNA]</scope>
    <source>
        <strain evidence="3 4">PL 12/M</strain>
    </source>
</reference>
<keyword evidence="1" id="KW-1133">Transmembrane helix</keyword>
<dbReference type="OrthoDB" id="121880at2157"/>
<dbReference type="Proteomes" id="UP000199259">
    <property type="component" value="Unassembled WGS sequence"/>
</dbReference>
<proteinExistence type="predicted"/>
<dbReference type="EMBL" id="FNCA01000007">
    <property type="protein sequence ID" value="SDG11191.1"/>
    <property type="molecule type" value="Genomic_DNA"/>
</dbReference>
<feature type="transmembrane region" description="Helical" evidence="1">
    <location>
        <begin position="76"/>
        <end position="95"/>
    </location>
</feature>
<keyword evidence="4" id="KW-1185">Reference proteome</keyword>
<gene>
    <name evidence="3" type="ORF">SAMN04488589_2189</name>
</gene>
<sequence length="100" mass="11756">MSEENESVEVNEEIVSFAPKREKKEKKEKTAEDHFRNGMLALVGIIIAIATLQLYFSVGEIISTWFEYQYRPIFRSLYYLVVIVAGLFVLNRFFLKKEKN</sequence>
<dbReference type="Pfam" id="PF26256">
    <property type="entry name" value="DUF8060"/>
    <property type="match status" value="1"/>
</dbReference>
<feature type="domain" description="DUF8060" evidence="2">
    <location>
        <begin position="24"/>
        <end position="87"/>
    </location>
</feature>
<evidence type="ECO:0000313" key="3">
    <source>
        <dbReference type="EMBL" id="SDG11191.1"/>
    </source>
</evidence>
<protein>
    <recommendedName>
        <fullName evidence="2">DUF8060 domain-containing protein</fullName>
    </recommendedName>
</protein>
<name>A0A7Z7FEX4_9EURY</name>
<comment type="caution">
    <text evidence="3">The sequence shown here is derived from an EMBL/GenBank/DDBJ whole genome shotgun (WGS) entry which is preliminary data.</text>
</comment>
<evidence type="ECO:0000256" key="1">
    <source>
        <dbReference type="SAM" id="Phobius"/>
    </source>
</evidence>
<feature type="transmembrane region" description="Helical" evidence="1">
    <location>
        <begin position="37"/>
        <end position="56"/>
    </location>
</feature>